<dbReference type="PANTHER" id="PTHR10926:SF20">
    <property type="entry name" value="PHOSPHOLIPID-TRANSPORTING ATPASE ACCESSORY SUBUNIT LEM3"/>
    <property type="match status" value="1"/>
</dbReference>
<dbReference type="Proteomes" id="UP001378960">
    <property type="component" value="Unassembled WGS sequence"/>
</dbReference>
<keyword evidence="4 8" id="KW-1133">Transmembrane helix</keyword>
<comment type="subcellular location">
    <subcellularLocation>
        <location evidence="1">Membrane</location>
    </subcellularLocation>
</comment>
<dbReference type="PIRSF" id="PIRSF015840">
    <property type="entry name" value="DUF284_TM_euk"/>
    <property type="match status" value="1"/>
</dbReference>
<evidence type="ECO:0000256" key="8">
    <source>
        <dbReference type="SAM" id="Phobius"/>
    </source>
</evidence>
<reference evidence="9 10" key="1">
    <citation type="journal article" date="2023" name="Elife">
        <title>Identification of key yeast species and microbe-microbe interactions impacting larval growth of Drosophila in the wild.</title>
        <authorList>
            <person name="Mure A."/>
            <person name="Sugiura Y."/>
            <person name="Maeda R."/>
            <person name="Honda K."/>
            <person name="Sakurai N."/>
            <person name="Takahashi Y."/>
            <person name="Watada M."/>
            <person name="Katoh T."/>
            <person name="Gotoh A."/>
            <person name="Gotoh Y."/>
            <person name="Taniguchi I."/>
            <person name="Nakamura K."/>
            <person name="Hayashi T."/>
            <person name="Katayama T."/>
            <person name="Uemura T."/>
            <person name="Hattori Y."/>
        </authorList>
    </citation>
    <scope>NUCLEOTIDE SEQUENCE [LARGE SCALE GENOMIC DNA]</scope>
    <source>
        <strain evidence="9 10">PK-24</strain>
    </source>
</reference>
<evidence type="ECO:0000256" key="5">
    <source>
        <dbReference type="ARBA" id="ARBA00023136"/>
    </source>
</evidence>
<gene>
    <name evidence="9" type="ORF">DAPK24_007050</name>
</gene>
<dbReference type="GO" id="GO:0045332">
    <property type="term" value="P:phospholipid translocation"/>
    <property type="evidence" value="ECO:0007669"/>
    <property type="project" value="UniProtKB-UniRule"/>
</dbReference>
<dbReference type="EMBL" id="BTGB01000001">
    <property type="protein sequence ID" value="GMM44130.1"/>
    <property type="molecule type" value="Genomic_DNA"/>
</dbReference>
<proteinExistence type="inferred from homology"/>
<protein>
    <submittedName>
        <fullName evidence="9">Lem3 protein</fullName>
    </submittedName>
</protein>
<dbReference type="GO" id="GO:0005783">
    <property type="term" value="C:endoplasmic reticulum"/>
    <property type="evidence" value="ECO:0007669"/>
    <property type="project" value="TreeGrafter"/>
</dbReference>
<dbReference type="GO" id="GO:0005886">
    <property type="term" value="C:plasma membrane"/>
    <property type="evidence" value="ECO:0007669"/>
    <property type="project" value="TreeGrafter"/>
</dbReference>
<evidence type="ECO:0000256" key="1">
    <source>
        <dbReference type="ARBA" id="ARBA00004370"/>
    </source>
</evidence>
<sequence>MSNFSQGVTNLQNNMHNIFGGLTKRHQKSEIDTNSNDRQDLMEDDDEFDDDNELNKKKLKTRRPKETAFTQQKLNAIHPILTAKAIVPLFLCLSIIFIPIGASMLHTSNKIEDFMIDYSHCQLLANDNNWSDIPLEYYKYNFKSDITINPKWKLSTNDSSIWSNYPEERNICQIQFEIPNNLKNSILIYYKLTNFHANHRQYVKSFSEDQINGKIASISTIKDTIGQNCQPLSIDDNGKIIYPCGLIANSLFNDTFQSTLLSVNNSQSNNYQLSEDNIAWSTNKNRFKKTQYDYRDIVPPPNWIKMFPNGYNETNLPDISTWSQFQNWMAPAALSDFSNLILRNDNDELSQGIYQINIGLHFPTTEYNGGKFIYLTTSSSIGGKNSFLGIAWLIGGIICLAFTITTIITVLIKGRKAGDTNLLSWNKQ</sequence>
<feature type="transmembrane region" description="Helical" evidence="8">
    <location>
        <begin position="85"/>
        <end position="105"/>
    </location>
</feature>
<evidence type="ECO:0000313" key="9">
    <source>
        <dbReference type="EMBL" id="GMM44130.1"/>
    </source>
</evidence>
<dbReference type="GO" id="GO:0005794">
    <property type="term" value="C:Golgi apparatus"/>
    <property type="evidence" value="ECO:0007669"/>
    <property type="project" value="TreeGrafter"/>
</dbReference>
<keyword evidence="10" id="KW-1185">Reference proteome</keyword>
<feature type="region of interest" description="Disordered" evidence="7">
    <location>
        <begin position="24"/>
        <end position="55"/>
    </location>
</feature>
<evidence type="ECO:0000256" key="4">
    <source>
        <dbReference type="ARBA" id="ARBA00022989"/>
    </source>
</evidence>
<comment type="similarity">
    <text evidence="2 6">Belongs to the CDC50/LEM3 family.</text>
</comment>
<evidence type="ECO:0000256" key="6">
    <source>
        <dbReference type="PIRNR" id="PIRNR015840"/>
    </source>
</evidence>
<evidence type="ECO:0000256" key="3">
    <source>
        <dbReference type="ARBA" id="ARBA00022692"/>
    </source>
</evidence>
<dbReference type="AlphaFoldDB" id="A0AAV5QYN1"/>
<evidence type="ECO:0000256" key="2">
    <source>
        <dbReference type="ARBA" id="ARBA00009457"/>
    </source>
</evidence>
<keyword evidence="3 8" id="KW-0812">Transmembrane</keyword>
<accession>A0AAV5QYN1</accession>
<organism evidence="9 10">
    <name type="scientific">Pichia kluyveri</name>
    <name type="common">Yeast</name>
    <dbReference type="NCBI Taxonomy" id="36015"/>
    <lineage>
        <taxon>Eukaryota</taxon>
        <taxon>Fungi</taxon>
        <taxon>Dikarya</taxon>
        <taxon>Ascomycota</taxon>
        <taxon>Saccharomycotina</taxon>
        <taxon>Pichiomycetes</taxon>
        <taxon>Pichiales</taxon>
        <taxon>Pichiaceae</taxon>
        <taxon>Pichia</taxon>
    </lineage>
</organism>
<feature type="compositionally biased region" description="Acidic residues" evidence="7">
    <location>
        <begin position="42"/>
        <end position="52"/>
    </location>
</feature>
<evidence type="ECO:0000313" key="10">
    <source>
        <dbReference type="Proteomes" id="UP001378960"/>
    </source>
</evidence>
<name>A0AAV5QYN1_PICKL</name>
<comment type="caution">
    <text evidence="9">The sequence shown here is derived from an EMBL/GenBank/DDBJ whole genome shotgun (WGS) entry which is preliminary data.</text>
</comment>
<feature type="compositionally biased region" description="Basic and acidic residues" evidence="7">
    <location>
        <begin position="28"/>
        <end position="41"/>
    </location>
</feature>
<dbReference type="InterPro" id="IPR005045">
    <property type="entry name" value="CDC50/LEM3_fam"/>
</dbReference>
<evidence type="ECO:0000256" key="7">
    <source>
        <dbReference type="SAM" id="MobiDB-lite"/>
    </source>
</evidence>
<feature type="transmembrane region" description="Helical" evidence="8">
    <location>
        <begin position="387"/>
        <end position="412"/>
    </location>
</feature>
<dbReference type="Pfam" id="PF03381">
    <property type="entry name" value="CDC50"/>
    <property type="match status" value="1"/>
</dbReference>
<keyword evidence="5 6" id="KW-0472">Membrane</keyword>
<dbReference type="PANTHER" id="PTHR10926">
    <property type="entry name" value="CELL CYCLE CONTROL PROTEIN 50"/>
    <property type="match status" value="1"/>
</dbReference>